<evidence type="ECO:0000313" key="17">
    <source>
        <dbReference type="Proteomes" id="UP001055437"/>
    </source>
</evidence>
<evidence type="ECO:0000256" key="8">
    <source>
        <dbReference type="ARBA" id="ARBA00022989"/>
    </source>
</evidence>
<dbReference type="KEGG" id="csep:CP523_11150"/>
<feature type="domain" description="Histidine kinase" evidence="13">
    <location>
        <begin position="90"/>
        <end position="299"/>
    </location>
</feature>
<feature type="coiled-coil region" evidence="11">
    <location>
        <begin position="56"/>
        <end position="90"/>
    </location>
</feature>
<dbReference type="PANTHER" id="PTHR45528">
    <property type="entry name" value="SENSOR HISTIDINE KINASE CPXA"/>
    <property type="match status" value="1"/>
</dbReference>
<evidence type="ECO:0000313" key="16">
    <source>
        <dbReference type="Proteomes" id="UP000280586"/>
    </source>
</evidence>
<evidence type="ECO:0000256" key="10">
    <source>
        <dbReference type="ARBA" id="ARBA00023136"/>
    </source>
</evidence>
<dbReference type="GO" id="GO:0005886">
    <property type="term" value="C:plasma membrane"/>
    <property type="evidence" value="ECO:0007669"/>
    <property type="project" value="TreeGrafter"/>
</dbReference>
<proteinExistence type="predicted"/>
<organism evidence="14 16">
    <name type="scientific">Clostridium septicum</name>
    <dbReference type="NCBI Taxonomy" id="1504"/>
    <lineage>
        <taxon>Bacteria</taxon>
        <taxon>Bacillati</taxon>
        <taxon>Bacillota</taxon>
        <taxon>Clostridia</taxon>
        <taxon>Eubacteriales</taxon>
        <taxon>Clostridiaceae</taxon>
        <taxon>Clostridium</taxon>
    </lineage>
</organism>
<dbReference type="Proteomes" id="UP001055437">
    <property type="component" value="Chromosome"/>
</dbReference>
<evidence type="ECO:0000256" key="12">
    <source>
        <dbReference type="SAM" id="Phobius"/>
    </source>
</evidence>
<dbReference type="PROSITE" id="PS50109">
    <property type="entry name" value="HIS_KIN"/>
    <property type="match status" value="1"/>
</dbReference>
<keyword evidence="11" id="KW-0175">Coiled coil</keyword>
<dbReference type="GeneID" id="303561241"/>
<gene>
    <name evidence="14" type="ORF">CP523_11150</name>
    <name evidence="15" type="ORF">NH397_03495</name>
</gene>
<dbReference type="EMBL" id="CP099799">
    <property type="protein sequence ID" value="USS01515.1"/>
    <property type="molecule type" value="Genomic_DNA"/>
</dbReference>
<keyword evidence="8 12" id="KW-1133">Transmembrane helix</keyword>
<evidence type="ECO:0000259" key="13">
    <source>
        <dbReference type="PROSITE" id="PS50109"/>
    </source>
</evidence>
<comment type="subcellular location">
    <subcellularLocation>
        <location evidence="2">Membrane</location>
        <topology evidence="2">Multi-pass membrane protein</topology>
    </subcellularLocation>
</comment>
<dbReference type="Gene3D" id="3.30.565.10">
    <property type="entry name" value="Histidine kinase-like ATPase, C-terminal domain"/>
    <property type="match status" value="1"/>
</dbReference>
<keyword evidence="9" id="KW-0902">Two-component regulatory system</keyword>
<keyword evidence="17" id="KW-1185">Reference proteome</keyword>
<dbReference type="AlphaFoldDB" id="A0A9N7JM54"/>
<evidence type="ECO:0000256" key="5">
    <source>
        <dbReference type="ARBA" id="ARBA00022679"/>
    </source>
</evidence>
<keyword evidence="7 14" id="KW-0418">Kinase</keyword>
<dbReference type="Gene3D" id="1.10.287.130">
    <property type="match status" value="1"/>
</dbReference>
<evidence type="ECO:0000256" key="11">
    <source>
        <dbReference type="SAM" id="Coils"/>
    </source>
</evidence>
<dbReference type="GO" id="GO:0000155">
    <property type="term" value="F:phosphorelay sensor kinase activity"/>
    <property type="evidence" value="ECO:0007669"/>
    <property type="project" value="InterPro"/>
</dbReference>
<dbReference type="InterPro" id="IPR036890">
    <property type="entry name" value="HATPase_C_sf"/>
</dbReference>
<evidence type="ECO:0000256" key="6">
    <source>
        <dbReference type="ARBA" id="ARBA00022692"/>
    </source>
</evidence>
<sequence>MIQNIIIGGLLVLLCIAITLLFLTNNKIKSITINLKEVNEVDTNKGIRILAFNKNLNILIKEVNELIRKNKEMQYRYKEADLEIRQAIANMSHDLRTPLTSVMGYIQLLENENISSDEKKQYISIIEKRSQSLKSLISSFYDLSRLQASEYEMNIEKINISSILCNIIASFYDDFENNNLNPIIKIDENSGVVNGDKNATERIFINIIQNILKHAKGDLEIYLSKSDKYIITQFINDAPDLKEEDVKRIFERFFTSDRMRTGRNTGLGLAITKILVEKQGHEIWAEKLKGKLIINIKWK</sequence>
<dbReference type="CDD" id="cd00075">
    <property type="entry name" value="HATPase"/>
    <property type="match status" value="1"/>
</dbReference>
<evidence type="ECO:0000256" key="4">
    <source>
        <dbReference type="ARBA" id="ARBA00022553"/>
    </source>
</evidence>
<evidence type="ECO:0000313" key="14">
    <source>
        <dbReference type="EMBL" id="AYE34923.1"/>
    </source>
</evidence>
<dbReference type="SMART" id="SM00388">
    <property type="entry name" value="HisKA"/>
    <property type="match status" value="1"/>
</dbReference>
<evidence type="ECO:0000256" key="9">
    <source>
        <dbReference type="ARBA" id="ARBA00023012"/>
    </source>
</evidence>
<dbReference type="InterPro" id="IPR036097">
    <property type="entry name" value="HisK_dim/P_sf"/>
</dbReference>
<dbReference type="RefSeq" id="WP_083089514.1">
    <property type="nucleotide sequence ID" value="NZ_CABMIZ010000022.1"/>
</dbReference>
<dbReference type="EMBL" id="CP023671">
    <property type="protein sequence ID" value="AYE34923.1"/>
    <property type="molecule type" value="Genomic_DNA"/>
</dbReference>
<dbReference type="Proteomes" id="UP000280586">
    <property type="component" value="Chromosome"/>
</dbReference>
<evidence type="ECO:0000256" key="7">
    <source>
        <dbReference type="ARBA" id="ARBA00022777"/>
    </source>
</evidence>
<dbReference type="CDD" id="cd00082">
    <property type="entry name" value="HisKA"/>
    <property type="match status" value="1"/>
</dbReference>
<dbReference type="SUPFAM" id="SSF47384">
    <property type="entry name" value="Homodimeric domain of signal transducing histidine kinase"/>
    <property type="match status" value="1"/>
</dbReference>
<evidence type="ECO:0000313" key="15">
    <source>
        <dbReference type="EMBL" id="USS01515.1"/>
    </source>
</evidence>
<dbReference type="SMART" id="SM00387">
    <property type="entry name" value="HATPase_c"/>
    <property type="match status" value="1"/>
</dbReference>
<dbReference type="InterPro" id="IPR005467">
    <property type="entry name" value="His_kinase_dom"/>
</dbReference>
<dbReference type="SUPFAM" id="SSF55874">
    <property type="entry name" value="ATPase domain of HSP90 chaperone/DNA topoisomerase II/histidine kinase"/>
    <property type="match status" value="1"/>
</dbReference>
<comment type="catalytic activity">
    <reaction evidence="1">
        <text>ATP + protein L-histidine = ADP + protein N-phospho-L-histidine.</text>
        <dbReference type="EC" id="2.7.13.3"/>
    </reaction>
</comment>
<dbReference type="EC" id="2.7.13.3" evidence="3"/>
<dbReference type="InterPro" id="IPR003594">
    <property type="entry name" value="HATPase_dom"/>
</dbReference>
<dbReference type="OrthoDB" id="9792991at2"/>
<reference evidence="15" key="2">
    <citation type="submission" date="2022-06" db="EMBL/GenBank/DDBJ databases">
        <authorList>
            <person name="Holder M.E."/>
            <person name="Ajami N.J."/>
            <person name="Petrosino J.F."/>
        </authorList>
    </citation>
    <scope>NUCLEOTIDE SEQUENCE</scope>
    <source>
        <strain evidence="15">RMA 8861</strain>
    </source>
</reference>
<dbReference type="InterPro" id="IPR003661">
    <property type="entry name" value="HisK_dim/P_dom"/>
</dbReference>
<dbReference type="Pfam" id="PF02518">
    <property type="entry name" value="HATPase_c"/>
    <property type="match status" value="1"/>
</dbReference>
<dbReference type="PRINTS" id="PR01780">
    <property type="entry name" value="LANTIREGPROT"/>
</dbReference>
<keyword evidence="5" id="KW-0808">Transferase</keyword>
<evidence type="ECO:0000256" key="1">
    <source>
        <dbReference type="ARBA" id="ARBA00000085"/>
    </source>
</evidence>
<keyword evidence="4" id="KW-0597">Phosphoprotein</keyword>
<keyword evidence="10 12" id="KW-0472">Membrane</keyword>
<name>A0A9N7JM54_CLOSE</name>
<dbReference type="InterPro" id="IPR008358">
    <property type="entry name" value="Sig_transdc_His_kin/Pase_MprB"/>
</dbReference>
<accession>A0A9N7JM54</accession>
<dbReference type="InterPro" id="IPR050398">
    <property type="entry name" value="HssS/ArlS-like"/>
</dbReference>
<dbReference type="PANTHER" id="PTHR45528:SF8">
    <property type="entry name" value="HISTIDINE KINASE"/>
    <property type="match status" value="1"/>
</dbReference>
<protein>
    <recommendedName>
        <fullName evidence="3">histidine kinase</fullName>
        <ecNumber evidence="3">2.7.13.3</ecNumber>
    </recommendedName>
</protein>
<feature type="transmembrane region" description="Helical" evidence="12">
    <location>
        <begin position="6"/>
        <end position="23"/>
    </location>
</feature>
<evidence type="ECO:0000256" key="2">
    <source>
        <dbReference type="ARBA" id="ARBA00004141"/>
    </source>
</evidence>
<reference evidence="14 16" key="1">
    <citation type="submission" date="2017-09" db="EMBL/GenBank/DDBJ databases">
        <authorList>
            <person name="Thomas P."/>
            <person name="Seyboldt C."/>
        </authorList>
    </citation>
    <scope>NUCLEOTIDE SEQUENCE [LARGE SCALE GENOMIC DNA]</scope>
    <source>
        <strain evidence="14 16">DSM 7534</strain>
    </source>
</reference>
<keyword evidence="6 12" id="KW-0812">Transmembrane</keyword>
<evidence type="ECO:0000256" key="3">
    <source>
        <dbReference type="ARBA" id="ARBA00012438"/>
    </source>
</evidence>
<dbReference type="Pfam" id="PF00512">
    <property type="entry name" value="HisKA"/>
    <property type="match status" value="1"/>
</dbReference>